<protein>
    <submittedName>
        <fullName evidence="1">Ribbon-helix-helix protein, copG family</fullName>
    </submittedName>
</protein>
<proteinExistence type="predicted"/>
<keyword evidence="2" id="KW-1185">Reference proteome</keyword>
<evidence type="ECO:0000313" key="1">
    <source>
        <dbReference type="EMBL" id="SDZ47267.1"/>
    </source>
</evidence>
<sequence length="128" mass="14662">MIMKKEKENRAQRITVRLTCDEIRFLDEFSESSGLSRSEILRNLIRKIQGDVTIVKTDKLLKVLVSLAAEQGRVNNNINQLAKHANQDAIISQINPNLIAKFNLLLAKYLEYQESMNKTLKGIYKTIS</sequence>
<name>A0A1H3TBE9_9BACT</name>
<reference evidence="1 2" key="1">
    <citation type="submission" date="2016-10" db="EMBL/GenBank/DDBJ databases">
        <authorList>
            <person name="Varghese N."/>
            <person name="Submissions S."/>
        </authorList>
    </citation>
    <scope>NUCLEOTIDE SEQUENCE [LARGE SCALE GENOMIC DNA]</scope>
    <source>
        <strain evidence="1 2">DSM 17997</strain>
    </source>
</reference>
<gene>
    <name evidence="1" type="ORF">SAMN05444412_11636</name>
</gene>
<dbReference type="CDD" id="cd22231">
    <property type="entry name" value="RHH_NikR_HicB-like"/>
    <property type="match status" value="1"/>
</dbReference>
<dbReference type="EMBL" id="FNQC01000016">
    <property type="protein sequence ID" value="SDZ47267.1"/>
    <property type="molecule type" value="Genomic_DNA"/>
</dbReference>
<dbReference type="InterPro" id="IPR053842">
    <property type="entry name" value="NikA-like"/>
</dbReference>
<dbReference type="Proteomes" id="UP000199663">
    <property type="component" value="Unassembled WGS sequence"/>
</dbReference>
<comment type="caution">
    <text evidence="1">The sequence shown here is derived from an EMBL/GenBank/DDBJ whole genome shotgun (WGS) entry which is preliminary data.</text>
</comment>
<organism evidence="1 2">
    <name type="scientific">Rhodonellum ikkaensis</name>
    <dbReference type="NCBI Taxonomy" id="336829"/>
    <lineage>
        <taxon>Bacteria</taxon>
        <taxon>Pseudomonadati</taxon>
        <taxon>Bacteroidota</taxon>
        <taxon>Cytophagia</taxon>
        <taxon>Cytophagales</taxon>
        <taxon>Cytophagaceae</taxon>
        <taxon>Rhodonellum</taxon>
    </lineage>
</organism>
<evidence type="ECO:0000313" key="2">
    <source>
        <dbReference type="Proteomes" id="UP000199663"/>
    </source>
</evidence>
<dbReference type="Pfam" id="PF21983">
    <property type="entry name" value="NikA-like"/>
    <property type="match status" value="1"/>
</dbReference>
<accession>A0A1H3TBE9</accession>